<dbReference type="RefSeq" id="WP_348717355.1">
    <property type="nucleotide sequence ID" value="NZ_CAXJIO010000012.1"/>
</dbReference>
<evidence type="ECO:0000313" key="3">
    <source>
        <dbReference type="Proteomes" id="UP001497527"/>
    </source>
</evidence>
<protein>
    <recommendedName>
        <fullName evidence="4">Outer membrane protein TolC</fullName>
    </recommendedName>
</protein>
<gene>
    <name evidence="2" type="ORF">T190423A01A_30366</name>
</gene>
<organism evidence="2 3">
    <name type="scientific">Tenacibaculum polynesiense</name>
    <dbReference type="NCBI Taxonomy" id="3137857"/>
    <lineage>
        <taxon>Bacteria</taxon>
        <taxon>Pseudomonadati</taxon>
        <taxon>Bacteroidota</taxon>
        <taxon>Flavobacteriia</taxon>
        <taxon>Flavobacteriales</taxon>
        <taxon>Flavobacteriaceae</taxon>
        <taxon>Tenacibaculum</taxon>
    </lineage>
</organism>
<keyword evidence="1" id="KW-0175">Coiled coil</keyword>
<proteinExistence type="predicted"/>
<dbReference type="Proteomes" id="UP001497527">
    <property type="component" value="Unassembled WGS sequence"/>
</dbReference>
<feature type="coiled-coil region" evidence="1">
    <location>
        <begin position="330"/>
        <end position="357"/>
    </location>
</feature>
<reference evidence="2 3" key="1">
    <citation type="submission" date="2024-05" db="EMBL/GenBank/DDBJ databases">
        <authorList>
            <person name="Duchaud E."/>
        </authorList>
    </citation>
    <scope>NUCLEOTIDE SEQUENCE [LARGE SCALE GENOMIC DNA]</scope>
    <source>
        <strain evidence="2">Ena-SAMPLE-TAB-13-05-2024-13:56:06:370-140308</strain>
    </source>
</reference>
<dbReference type="EMBL" id="CAXJIO010000012">
    <property type="protein sequence ID" value="CAL2103252.1"/>
    <property type="molecule type" value="Genomic_DNA"/>
</dbReference>
<keyword evidence="3" id="KW-1185">Reference proteome</keyword>
<name>A0ABM9PCA4_9FLAO</name>
<comment type="caution">
    <text evidence="2">The sequence shown here is derived from an EMBL/GenBank/DDBJ whole genome shotgun (WGS) entry which is preliminary data.</text>
</comment>
<evidence type="ECO:0000256" key="1">
    <source>
        <dbReference type="SAM" id="Coils"/>
    </source>
</evidence>
<sequence length="504" mass="59676">MFILFVSIPFSIRSQSLDNLILNSELIYKEAKSTLDFSQTLQSENLFQFSTELDDSRNSNSILINLKQLEASQFLQDVGLVFKANANYNFRNILESETNIFTVGRVNFELEWNILKSGFVHNKTKSKQLCNEIGILKYQNLKAQKVLWRRQFRIDYSYIYNKEALSLFEKFLDFENQYFDFLNNVYSKKLIKREPLIKVGNQIHILKKQIDVIQKENKIIKDSVSITNRNVNKLPLFILSIDSLQLRNMRLDETPYLQENVVLKHRAINKYSLSIYASQNYLITTSTDQYYPSVGIRFKAPIRFNHRKKIIKQELDLVDARLADKEVGKLNRVITQVNAYNEKLKDLQNQYKNWDVTNERIRILKVIKEEFDNEETGYLILGLIEEQFKILQNIIQVKRQLYTILSHVYELHNSTNINSLVTPYYYTFQETNPSLLVQSNENYSLKFQLQILEAKQQKIIYVLHNDLSAKNYLTKNNIPFKTVFENEKFTTVVQYLQKELKRIF</sequence>
<accession>A0ABM9PCA4</accession>
<evidence type="ECO:0008006" key="4">
    <source>
        <dbReference type="Google" id="ProtNLM"/>
    </source>
</evidence>
<evidence type="ECO:0000313" key="2">
    <source>
        <dbReference type="EMBL" id="CAL2103252.1"/>
    </source>
</evidence>